<keyword evidence="2" id="KW-1185">Reference proteome</keyword>
<dbReference type="AlphaFoldDB" id="W9VGW8"/>
<comment type="caution">
    <text evidence="1">The sequence shown here is derived from an EMBL/GenBank/DDBJ whole genome shotgun (WGS) entry which is preliminary data.</text>
</comment>
<accession>W9VGW8</accession>
<dbReference type="Proteomes" id="UP000019464">
    <property type="component" value="Unassembled WGS sequence"/>
</dbReference>
<protein>
    <submittedName>
        <fullName evidence="1">Uncharacterized protein</fullName>
    </submittedName>
</protein>
<dbReference type="RefSeq" id="WP_202806884.1">
    <property type="nucleotide sequence ID" value="NZ_AONB01000019.1"/>
</dbReference>
<gene>
    <name evidence="1" type="ORF">D791_03203</name>
</gene>
<reference evidence="2" key="1">
    <citation type="submission" date="2012-11" db="EMBL/GenBank/DDBJ databases">
        <authorList>
            <person name="Singh A."/>
            <person name="Pinnaka A.K."/>
            <person name="Vaidya B."/>
        </authorList>
    </citation>
    <scope>NUCLEOTIDE SEQUENCE [LARGE SCALE GENOMIC DNA]</scope>
    <source>
        <strain evidence="2">AK23</strain>
    </source>
</reference>
<proteinExistence type="predicted"/>
<name>W9VGW8_9GAMM</name>
<dbReference type="STRING" id="1229521.D791_03203"/>
<evidence type="ECO:0000313" key="1">
    <source>
        <dbReference type="EMBL" id="EXJ09875.1"/>
    </source>
</evidence>
<reference evidence="1 2" key="2">
    <citation type="journal article" date="2015" name="Syst. Appl. Microbiol.">
        <title>Nitrincola nitratireducens sp. nov. isolated from a haloalkaline crater lake.</title>
        <authorList>
            <person name="Singh A."/>
            <person name="Vaidya B."/>
            <person name="Tanuku N.R."/>
            <person name="Pinnaka A.K."/>
        </authorList>
    </citation>
    <scope>NUCLEOTIDE SEQUENCE [LARGE SCALE GENOMIC DNA]</scope>
    <source>
        <strain evidence="1 2">AK23</strain>
    </source>
</reference>
<sequence>MMDQLLDESLESLCEHLALSEEVKVAILYRQGRLGKILKLTIAYETAQLNGVNQKTVKQLNHYYFSSCEWANTVLDAVV</sequence>
<dbReference type="EMBL" id="AONB01000019">
    <property type="protein sequence ID" value="EXJ09875.1"/>
    <property type="molecule type" value="Genomic_DNA"/>
</dbReference>
<evidence type="ECO:0000313" key="2">
    <source>
        <dbReference type="Proteomes" id="UP000019464"/>
    </source>
</evidence>
<organism evidence="1 2">
    <name type="scientific">Nitrincola nitratireducens</name>
    <dbReference type="NCBI Taxonomy" id="1229521"/>
    <lineage>
        <taxon>Bacteria</taxon>
        <taxon>Pseudomonadati</taxon>
        <taxon>Pseudomonadota</taxon>
        <taxon>Gammaproteobacteria</taxon>
        <taxon>Oceanospirillales</taxon>
        <taxon>Oceanospirillaceae</taxon>
        <taxon>Nitrincola</taxon>
    </lineage>
</organism>